<dbReference type="AlphaFoldDB" id="A0A0H1R3F7"/>
<evidence type="ECO:0000259" key="1">
    <source>
        <dbReference type="Pfam" id="PF21834"/>
    </source>
</evidence>
<dbReference type="Proteomes" id="UP000035489">
    <property type="component" value="Unassembled WGS sequence"/>
</dbReference>
<organism evidence="2 3">
    <name type="scientific">Microvirga vignae</name>
    <dbReference type="NCBI Taxonomy" id="1225564"/>
    <lineage>
        <taxon>Bacteria</taxon>
        <taxon>Pseudomonadati</taxon>
        <taxon>Pseudomonadota</taxon>
        <taxon>Alphaproteobacteria</taxon>
        <taxon>Hyphomicrobiales</taxon>
        <taxon>Methylobacteriaceae</taxon>
        <taxon>Microvirga</taxon>
    </lineage>
</organism>
<reference evidence="2 3" key="1">
    <citation type="submission" date="2015-05" db="EMBL/GenBank/DDBJ databases">
        <title>Draft genome sequence of Microvirga vignae strain BR3299, a novel nitrogen fixing bacteria isolated from Brazil semi-aired region.</title>
        <authorList>
            <person name="Zilli J.E."/>
            <person name="Passos S.R."/>
            <person name="Leite J."/>
            <person name="Baldani J.I."/>
            <person name="Xavier G.R."/>
            <person name="Rumjaneck N.G."/>
            <person name="Simoes-Araujo J.L."/>
        </authorList>
    </citation>
    <scope>NUCLEOTIDE SEQUENCE [LARGE SCALE GENOMIC DNA]</scope>
    <source>
        <strain evidence="2 3">BR3299</strain>
    </source>
</reference>
<dbReference type="Pfam" id="PF21834">
    <property type="entry name" value="DUF6894"/>
    <property type="match status" value="1"/>
</dbReference>
<feature type="domain" description="DUF6894" evidence="1">
    <location>
        <begin position="1"/>
        <end position="48"/>
    </location>
</feature>
<sequence length="60" mass="6579">MELPHPTDARREALLTAAELAKDAVGRHSRISVRIRDSHPEPLLTVNIAVAEKKRDPGTA</sequence>
<evidence type="ECO:0000313" key="2">
    <source>
        <dbReference type="EMBL" id="KLK89755.1"/>
    </source>
</evidence>
<comment type="caution">
    <text evidence="2">The sequence shown here is derived from an EMBL/GenBank/DDBJ whole genome shotgun (WGS) entry which is preliminary data.</text>
</comment>
<name>A0A0H1R3F7_9HYPH</name>
<dbReference type="EMBL" id="LCYG01000124">
    <property type="protein sequence ID" value="KLK89755.1"/>
    <property type="molecule type" value="Genomic_DNA"/>
</dbReference>
<evidence type="ECO:0000313" key="3">
    <source>
        <dbReference type="Proteomes" id="UP000035489"/>
    </source>
</evidence>
<gene>
    <name evidence="2" type="ORF">AA309_29585</name>
</gene>
<keyword evidence="3" id="KW-1185">Reference proteome</keyword>
<accession>A0A0H1R3F7</accession>
<protein>
    <recommendedName>
        <fullName evidence="1">DUF6894 domain-containing protein</fullName>
    </recommendedName>
</protein>
<dbReference type="InterPro" id="IPR054189">
    <property type="entry name" value="DUF6894"/>
</dbReference>
<proteinExistence type="predicted"/>